<dbReference type="GO" id="GO:0016020">
    <property type="term" value="C:membrane"/>
    <property type="evidence" value="ECO:0007669"/>
    <property type="project" value="UniProtKB-SubCell"/>
</dbReference>
<proteinExistence type="predicted"/>
<feature type="transmembrane region" description="Helical" evidence="1">
    <location>
        <begin position="116"/>
        <end position="135"/>
    </location>
</feature>
<keyword evidence="3" id="KW-1185">Reference proteome</keyword>
<evidence type="ECO:0000256" key="1">
    <source>
        <dbReference type="SAM" id="Phobius"/>
    </source>
</evidence>
<dbReference type="Proteomes" id="UP000502298">
    <property type="component" value="Chromosome"/>
</dbReference>
<evidence type="ECO:0000313" key="2">
    <source>
        <dbReference type="EMBL" id="QJC22119.1"/>
    </source>
</evidence>
<organism evidence="2 3">
    <name type="scientific">Arcanobacterium buesumense</name>
    <dbReference type="NCBI Taxonomy" id="2722751"/>
    <lineage>
        <taxon>Bacteria</taxon>
        <taxon>Bacillati</taxon>
        <taxon>Actinomycetota</taxon>
        <taxon>Actinomycetes</taxon>
        <taxon>Actinomycetales</taxon>
        <taxon>Actinomycetaceae</taxon>
        <taxon>Arcanobacterium</taxon>
    </lineage>
</organism>
<feature type="transmembrane region" description="Helical" evidence="1">
    <location>
        <begin position="446"/>
        <end position="468"/>
    </location>
</feature>
<dbReference type="RefSeq" id="WP_168918050.1">
    <property type="nucleotide sequence ID" value="NZ_CP050804.1"/>
</dbReference>
<evidence type="ECO:0008006" key="4">
    <source>
        <dbReference type="Google" id="ProtNLM"/>
    </source>
</evidence>
<gene>
    <name evidence="2" type="ORF">HC352_06085</name>
</gene>
<feature type="transmembrane region" description="Helical" evidence="1">
    <location>
        <begin position="141"/>
        <end position="161"/>
    </location>
</feature>
<feature type="transmembrane region" description="Helical" evidence="1">
    <location>
        <begin position="378"/>
        <end position="411"/>
    </location>
</feature>
<keyword evidence="1" id="KW-0812">Transmembrane</keyword>
<feature type="transmembrane region" description="Helical" evidence="1">
    <location>
        <begin position="92"/>
        <end position="109"/>
    </location>
</feature>
<name>A0A6H2EM23_9ACTO</name>
<dbReference type="EMBL" id="CP050804">
    <property type="protein sequence ID" value="QJC22119.1"/>
    <property type="molecule type" value="Genomic_DNA"/>
</dbReference>
<sequence length="604" mass="65088">MEHEPATSPKKQKGSPALIILMAGIVGPTVILGNYLGAGQAGIVGGFVAMFTLISCMGRSLHANFSRFIVVAPLIAFFSIVPRVIAPACLPLAIALAVLGVFIAGILPLRNRTYNTAAIGLGTSTLLGYSLPVSQAQPSEFFIAAGAGLIVAALLILLLGIKDPSGPTRRMVSELFADNNRNFSAAFEAWTIDGSPHWLGLIMESSVEYRLARATLKPQAKNDPALQELLNTINDQANQLMAGIKNKKHLPAQTPQAIETIDLAHVNEHYRHALTAMINALDKANKAETSREKHSVDIPPSLRHHVRLNSIRSAIGGHSLQVRHALRTTIAVFLTFLISLRVPHGDPLLPTLLVTSFALIQSSKNATLMRARARFIGISIGGIAAFGIIMFLPSSILFPLSIVALVVGMWYIADSPAIGTGALIIMAVGYNFEMRHIAPMTALAEYFIFALIAIIISSIVGFTVIPAWRPPSLMNRLSQACTTCAHACTLLSLPRSTSSDEEKIDALTQAQTAIHQLAPDHEDLSSTQRRLLKQTRHSFEDLLAVAVFQSLTQIPDIHDQLLTAADILQHSDLSPFAVDDNSALSLPALALRVRTNTHELINAQ</sequence>
<feature type="transmembrane region" description="Helical" evidence="1">
    <location>
        <begin position="417"/>
        <end position="434"/>
    </location>
</feature>
<protein>
    <recommendedName>
        <fullName evidence="4">FUSC family protein</fullName>
    </recommendedName>
</protein>
<feature type="transmembrane region" description="Helical" evidence="1">
    <location>
        <begin position="17"/>
        <end position="36"/>
    </location>
</feature>
<feature type="transmembrane region" description="Helical" evidence="1">
    <location>
        <begin position="42"/>
        <end position="61"/>
    </location>
</feature>
<accession>A0A6H2EM23</accession>
<keyword evidence="1" id="KW-0472">Membrane</keyword>
<evidence type="ECO:0000313" key="3">
    <source>
        <dbReference type="Proteomes" id="UP000502298"/>
    </source>
</evidence>
<dbReference type="AlphaFoldDB" id="A0A6H2EM23"/>
<keyword evidence="1" id="KW-1133">Transmembrane helix</keyword>
<dbReference type="KEGG" id="arca:HC352_06085"/>
<feature type="transmembrane region" description="Helical" evidence="1">
    <location>
        <begin position="68"/>
        <end position="86"/>
    </location>
</feature>
<reference evidence="2 3" key="1">
    <citation type="submission" date="2020-03" db="EMBL/GenBank/DDBJ databases">
        <title>Complete genome of Arcanobacterium buesumensis sp. nov. strain 2701.</title>
        <authorList>
            <person name="Borowiak M."/>
            <person name="Alssahen M."/>
            <person name="Laemmler C."/>
            <person name="Malorny B."/>
            <person name="Hassan A."/>
            <person name="Prenger-Berninghoff E."/>
            <person name="Ploetz M."/>
            <person name="Abdulmawjood A."/>
        </authorList>
    </citation>
    <scope>NUCLEOTIDE SEQUENCE [LARGE SCALE GENOMIC DNA]</scope>
    <source>
        <strain evidence="2 3">2701</strain>
    </source>
</reference>